<proteinExistence type="predicted"/>
<dbReference type="HOGENOM" id="CLU_243743_0_0_1"/>
<dbReference type="InterPro" id="IPR024535">
    <property type="entry name" value="RHGA/B-epi-like_pectate_lyase"/>
</dbReference>
<feature type="region of interest" description="Disordered" evidence="1">
    <location>
        <begin position="1285"/>
        <end position="1304"/>
    </location>
</feature>
<dbReference type="OrthoDB" id="4961250at2759"/>
<feature type="region of interest" description="Disordered" evidence="1">
    <location>
        <begin position="331"/>
        <end position="382"/>
    </location>
</feature>
<evidence type="ECO:0000259" key="2">
    <source>
        <dbReference type="Pfam" id="PF12708"/>
    </source>
</evidence>
<keyword evidence="4" id="KW-1185">Reference proteome</keyword>
<dbReference type="SUPFAM" id="SSF51126">
    <property type="entry name" value="Pectin lyase-like"/>
    <property type="match status" value="2"/>
</dbReference>
<feature type="domain" description="Rhamnogalacturonase A/B/Epimerase-like pectate lyase" evidence="2">
    <location>
        <begin position="496"/>
        <end position="727"/>
    </location>
</feature>
<feature type="compositionally biased region" description="Polar residues" evidence="1">
    <location>
        <begin position="27"/>
        <end position="43"/>
    </location>
</feature>
<feature type="region of interest" description="Disordered" evidence="1">
    <location>
        <begin position="127"/>
        <end position="146"/>
    </location>
</feature>
<comment type="caution">
    <text evidence="3">The sequence shown here is derived from an EMBL/GenBank/DDBJ whole genome shotgun (WGS) entry which is preliminary data.</text>
</comment>
<feature type="region of interest" description="Disordered" evidence="1">
    <location>
        <begin position="816"/>
        <end position="842"/>
    </location>
</feature>
<dbReference type="KEGG" id="sapo:SAPIO_CDS4679"/>
<sequence>MAPHEKEASILEQHPGIPPGPKKRGDPSSSYTVRSDPPSGTVTITRETPVIDVVTDASGAEVTNTKSMEKVEETTVIDPHRAIPTLVYNCEYMPFVCKNVENHIAANPSFKFDANGLLELHYDNTNEKSKHANQRRGPTCKNPSSAYKKQKFPEQCKNIGSLTGLTTVYSTNFDLPAKSVPNVPEVILGPVDPADPTKNLQSGLGWTCDEFPSASWIEGGGGLPSDGIVGAAICAPQTIKCHTNAKDKVKRTYEQAFGVMDQNSSEQDWQREALGTLGNAIRAAHKIDSAPEGTNQGHAKDEYVAAFYLSTTRVASPQKSKAWVIDAASQTKAVTKRGESQEGFGEDVADGGGDTSPPLTTQAPTPPAGMAAPTNQQNKPKPLWRHNAEAPLQRPKLVPKGVYHLGRRAASAAEVMSAQSLIRAATEERQEANARKLAYPRASHMDGTHLAFSTPLDPLAKKEKAAASEYWYSQISPKGRSPFHPSADTYQVYRDVISDCGAKGDGVSDDTEAIQKCISDQSRCGGDDLSCRSTSVMPLVVFFPPGSYLISSTIEMYFMTTMIGDPIDRPKLVAASSFQGLGVISSDHYIEGGNGESWYINQSNFFRQVRNFIIDLRNTPDNQHKPATPGPAGIHWQVAQATSLQNIDICMREGSRGHVGIFMENGSGGLIRGVRFHGGYIGFRAGNQQFTIKDLTFENCQIAIQAIWDWSFLWSDIKISGADVGIDLINQDLKDQGAPQQTFAYLLVDSVLSATTGIRTQPFMASDGYCQLTLDNVDFSGSGTAIKETTGETVLAGGQKVDSWMWGIVANQDSPNGRRIEGESVQKTSSTPARLLGGPQGGFYDRERPQYEDVAASSFRNALSRGCQGDGVADDTACLQDLFSSPGHVFLPAGVYRVTDTVYIAPGLKISWSRWGRNGEAGDVEISDLLFAVEGSTAGAILVEWNLKASGPGSSGMWGILIESTSPTWMYATGFEHNVLYQYLVLGAKNLFMGLIQTESPYFQSSPPAPEPFGKSVGLFPGDPTFSTCDSKTGNTCMAWGLMIERSSDIFIYGAGIYSWFQKYEQGCLNTFDCQEEIIWLSDDKNLFIFNLATVGTLNMITAQGAQLDGLGYQSPNSNVSSINGWIGDAGHLESDGNGPGATITLDDNIWSWAATAEDAWGTMTVACTPPCYFKFPPLTYPPLQPPPTTTTWDGAVVTITPPAVSDASVTWEIVSFGTDGPMTLEPKLNQTGIPVPPWECGDECGGRTVTFPDIPLPIPVPTDPPCWFLCEEKLPRHLVVVIEDGPVPGPPPPGTEDDDDDDDNPIFVIIPGRILPECTPETCPVDCQGDECEEGKDCRGPDCVAGGGCFGKNCKRGGDCEGPKSAREAEDVLDLAATLAGTVLDPSAVKAVRVSALQLFNISCSGGGGCTGSNCGKGGGGCTGPSCGGGGCSGPDCGPTGCTGPDCTPADPEDEEEEEEDENEDEVCHVILREDTPNMDTAGDDGKGVSAFTGKGSQSGGNVGKGGINGSGTGCVDILGRVYDCDNPPADDEQDFLDILDCIENLGDIILCLGNATGEETSATRLVPSATGVESSTIRLEPSGTGRESSAIRLEPPATTSSVNMGTPIATPKP</sequence>
<dbReference type="Pfam" id="PF12708">
    <property type="entry name" value="Pect-lyase_RHGA_epim"/>
    <property type="match status" value="1"/>
</dbReference>
<feature type="region of interest" description="Disordered" evidence="1">
    <location>
        <begin position="1447"/>
        <end position="1466"/>
    </location>
</feature>
<organism evidence="3 4">
    <name type="scientific">Pseudallescheria apiosperma</name>
    <name type="common">Scedosporium apiospermum</name>
    <dbReference type="NCBI Taxonomy" id="563466"/>
    <lineage>
        <taxon>Eukaryota</taxon>
        <taxon>Fungi</taxon>
        <taxon>Dikarya</taxon>
        <taxon>Ascomycota</taxon>
        <taxon>Pezizomycotina</taxon>
        <taxon>Sordariomycetes</taxon>
        <taxon>Hypocreomycetidae</taxon>
        <taxon>Microascales</taxon>
        <taxon>Microascaceae</taxon>
        <taxon>Scedosporium</taxon>
    </lineage>
</organism>
<gene>
    <name evidence="3" type="ORF">SAPIO_CDS4679</name>
</gene>
<dbReference type="PANTHER" id="PTHR33928">
    <property type="entry name" value="POLYGALACTURONASE QRT3"/>
    <property type="match status" value="1"/>
</dbReference>
<reference evidence="3 4" key="1">
    <citation type="journal article" date="2014" name="Genome Announc.">
        <title>Draft genome sequence of the pathogenic fungus Scedosporium apiospermum.</title>
        <authorList>
            <person name="Vandeputte P."/>
            <person name="Ghamrawi S."/>
            <person name="Rechenmann M."/>
            <person name="Iltis A."/>
            <person name="Giraud S."/>
            <person name="Fleury M."/>
            <person name="Thornton C."/>
            <person name="Delhaes L."/>
            <person name="Meyer W."/>
            <person name="Papon N."/>
            <person name="Bouchara J.P."/>
        </authorList>
    </citation>
    <scope>NUCLEOTIDE SEQUENCE [LARGE SCALE GENOMIC DNA]</scope>
    <source>
        <strain evidence="3 4">IHEM 14462</strain>
    </source>
</reference>
<dbReference type="EMBL" id="JOWA01000093">
    <property type="protein sequence ID" value="KEZ43479.1"/>
    <property type="molecule type" value="Genomic_DNA"/>
</dbReference>
<dbReference type="Proteomes" id="UP000028545">
    <property type="component" value="Unassembled WGS sequence"/>
</dbReference>
<dbReference type="InterPro" id="IPR011050">
    <property type="entry name" value="Pectin_lyase_fold/virulence"/>
</dbReference>
<name>A0A084G817_PSEDA</name>
<dbReference type="GO" id="GO:0004650">
    <property type="term" value="F:polygalacturonase activity"/>
    <property type="evidence" value="ECO:0007669"/>
    <property type="project" value="InterPro"/>
</dbReference>
<dbReference type="CDD" id="cd23668">
    <property type="entry name" value="GH55_beta13glucanase-like"/>
    <property type="match status" value="1"/>
</dbReference>
<evidence type="ECO:0000313" key="4">
    <source>
        <dbReference type="Proteomes" id="UP000028545"/>
    </source>
</evidence>
<feature type="region of interest" description="Disordered" evidence="1">
    <location>
        <begin position="1580"/>
        <end position="1615"/>
    </location>
</feature>
<protein>
    <recommendedName>
        <fullName evidence="2">Rhamnogalacturonase A/B/Epimerase-like pectate lyase domain-containing protein</fullName>
    </recommendedName>
</protein>
<dbReference type="PANTHER" id="PTHR33928:SF2">
    <property type="entry name" value="PECTATE LYASE SUPERFAMILY PROTEIN DOMAIN-CONTAINING PROTEIN-RELATED"/>
    <property type="match status" value="1"/>
</dbReference>
<dbReference type="RefSeq" id="XP_016643278.1">
    <property type="nucleotide sequence ID" value="XM_016787169.1"/>
</dbReference>
<feature type="compositionally biased region" description="Acidic residues" evidence="1">
    <location>
        <begin position="1452"/>
        <end position="1466"/>
    </location>
</feature>
<evidence type="ECO:0000313" key="3">
    <source>
        <dbReference type="EMBL" id="KEZ43479.1"/>
    </source>
</evidence>
<accession>A0A084G817</accession>
<dbReference type="InterPro" id="IPR012334">
    <property type="entry name" value="Pectin_lyas_fold"/>
</dbReference>
<dbReference type="GeneID" id="27723751"/>
<feature type="region of interest" description="Disordered" evidence="1">
    <location>
        <begin position="1"/>
        <end position="43"/>
    </location>
</feature>
<evidence type="ECO:0000256" key="1">
    <source>
        <dbReference type="SAM" id="MobiDB-lite"/>
    </source>
</evidence>
<dbReference type="Gene3D" id="2.160.20.10">
    <property type="entry name" value="Single-stranded right-handed beta-helix, Pectin lyase-like"/>
    <property type="match status" value="3"/>
</dbReference>
<dbReference type="VEuPathDB" id="FungiDB:SAPIO_CDS4679"/>
<dbReference type="InterPro" id="IPR039279">
    <property type="entry name" value="QRT3-like"/>
</dbReference>
<feature type="compositionally biased region" description="Low complexity" evidence="1">
    <location>
        <begin position="355"/>
        <end position="374"/>
    </location>
</feature>